<protein>
    <submittedName>
        <fullName evidence="2">Tellurium resistance protein</fullName>
    </submittedName>
</protein>
<proteinExistence type="predicted"/>
<dbReference type="EMBL" id="RIBP01000004">
    <property type="protein sequence ID" value="TRZ36517.1"/>
    <property type="molecule type" value="Genomic_DNA"/>
</dbReference>
<dbReference type="Pfam" id="PF02342">
    <property type="entry name" value="TerD"/>
    <property type="match status" value="1"/>
</dbReference>
<dbReference type="InterPro" id="IPR051324">
    <property type="entry name" value="Stress/Tellurium_Resist"/>
</dbReference>
<evidence type="ECO:0000313" key="3">
    <source>
        <dbReference type="Proteomes" id="UP000319837"/>
    </source>
</evidence>
<accession>A0A553SHQ1</accession>
<reference evidence="3" key="1">
    <citation type="submission" date="2018-10" db="EMBL/GenBank/DDBJ databases">
        <title>FDA dAtabase for Regulatory Grade micrObial Sequences (FDA-ARGOS): Supporting development and validation of Infectious Disease Dx tests.</title>
        <authorList>
            <person name="Minogue T."/>
            <person name="Wolcott M."/>
            <person name="Wasieloski L."/>
            <person name="Aguilar W."/>
            <person name="Moore D."/>
            <person name="Tallon L."/>
            <person name="Sadzewicz L."/>
            <person name="Sengamalay N."/>
            <person name="Ott S."/>
            <person name="Godinez A."/>
            <person name="Nagaraj S."/>
            <person name="Vavikolanu K."/>
            <person name="Vyas G."/>
            <person name="Nadendla S."/>
            <person name="George J."/>
            <person name="Sichtig H."/>
        </authorList>
    </citation>
    <scope>NUCLEOTIDE SEQUENCE [LARGE SCALE GENOMIC DNA]</scope>
    <source>
        <strain evidence="3">FDAARGOS_343</strain>
    </source>
</reference>
<dbReference type="AlphaFoldDB" id="A0A553SHQ1"/>
<dbReference type="RefSeq" id="WP_185767267.1">
    <property type="nucleotide sequence ID" value="NZ_RIBP01000004.1"/>
</dbReference>
<feature type="domain" description="TerD" evidence="1">
    <location>
        <begin position="1"/>
        <end position="168"/>
    </location>
</feature>
<dbReference type="Proteomes" id="UP000319837">
    <property type="component" value="Unassembled WGS sequence"/>
</dbReference>
<dbReference type="CDD" id="cd06974">
    <property type="entry name" value="TerD_like"/>
    <property type="match status" value="1"/>
</dbReference>
<dbReference type="PANTHER" id="PTHR32097:SF17">
    <property type="entry name" value="CAMP-BINDING PROTEIN 1-RELATED"/>
    <property type="match status" value="1"/>
</dbReference>
<comment type="caution">
    <text evidence="2">The sequence shown here is derived from an EMBL/GenBank/DDBJ whole genome shotgun (WGS) entry which is preliminary data.</text>
</comment>
<name>A0A553SHQ1_NIACI</name>
<sequence>MSPFLQMGANAALSSSKGSVTVSYETSNKIDISLTAFLLTDLDKVQGDSGIIFYNQPNSTTGLASLMPAVQVGNKKIHKLNFDMSRAPEGITKVAITLTEDNNTGFANVKNLKAELATDNTVIQLTPSSFTNENGIVVLELYVRNGQPKVRSIWRGFDSGLEGLCINYGVEVEPEEQDKPSEPIIVPKQTPIAADTLASNNGKNTLATVSLEKVKGKISLDKGQKPVIIDKTPEITATVSWKTGTDYDIYALVYTKNGMQVDVAMFGARGVPPLRSYGNGAMEHMGDVGRNSKSTKTEVIKLRLNDDILAVVPVVYSAQSNGTGSFYRYKVSMSIDNHNGTSVTITSKNANNNDRIYSCVPGILHNTQDGVIINPLELYSMPNSEYRPQLRMGYSGMVEVLMDEGPINDYK</sequence>
<evidence type="ECO:0000313" key="2">
    <source>
        <dbReference type="EMBL" id="TRZ36517.1"/>
    </source>
</evidence>
<gene>
    <name evidence="2" type="ORF">CEQ21_13400</name>
</gene>
<dbReference type="InterPro" id="IPR003325">
    <property type="entry name" value="TerD"/>
</dbReference>
<organism evidence="2 3">
    <name type="scientific">Niallia circulans</name>
    <name type="common">Bacillus circulans</name>
    <dbReference type="NCBI Taxonomy" id="1397"/>
    <lineage>
        <taxon>Bacteria</taxon>
        <taxon>Bacillati</taxon>
        <taxon>Bacillota</taxon>
        <taxon>Bacilli</taxon>
        <taxon>Bacillales</taxon>
        <taxon>Bacillaceae</taxon>
        <taxon>Niallia</taxon>
    </lineage>
</organism>
<dbReference type="PANTHER" id="PTHR32097">
    <property type="entry name" value="CAMP-BINDING PROTEIN 1-RELATED"/>
    <property type="match status" value="1"/>
</dbReference>
<dbReference type="Gene3D" id="2.60.60.30">
    <property type="entry name" value="sav2460 like domains"/>
    <property type="match status" value="1"/>
</dbReference>
<evidence type="ECO:0000259" key="1">
    <source>
        <dbReference type="Pfam" id="PF02342"/>
    </source>
</evidence>